<name>A0ABS3MT35_9BRAD</name>
<dbReference type="Pfam" id="PF14390">
    <property type="entry name" value="DUF4420"/>
    <property type="match status" value="1"/>
</dbReference>
<protein>
    <submittedName>
        <fullName evidence="1">PD-(D/E)XK motif protein</fullName>
    </submittedName>
</protein>
<dbReference type="EMBL" id="JAGEPA010000001">
    <property type="protein sequence ID" value="MBO1434658.1"/>
    <property type="molecule type" value="Genomic_DNA"/>
</dbReference>
<dbReference type="Proteomes" id="UP000692816">
    <property type="component" value="Unassembled WGS sequence"/>
</dbReference>
<proteinExistence type="predicted"/>
<accession>A0ABS3MT35</accession>
<sequence length="328" mass="36835">MLDPWKDIPASIDPGIDNVRRVEMAYPLDFRRGKDFRGRYIFLLEGRVQASELPSVPKLSGIDIDATFGSPGTCRLVLTLLDRADFELFKVLCHDLLTATSGLARGENGRGLVIVLDRLGRWQELLRRRYDQLLSTHQVIGLTGELLFLRDHLLPSLGYIAINTWRGPFGDEQDFVIGDWIVEVKTQLSTADQRVQVSSEAQLDTSSGNILLLHQTIGASVESNPLSASLNSLVDEIKRELSSHDAALMSFELGLAEAGYITRPEYDVSRYMLVRRVPYVVEDGFPRITPAMLMPGVEKVRYQISIEACRSFEISMEKAMELLIGHRT</sequence>
<evidence type="ECO:0000313" key="1">
    <source>
        <dbReference type="EMBL" id="MBO1434658.1"/>
    </source>
</evidence>
<organism evidence="1 2">
    <name type="scientific">Bradyrhizobium quebecense</name>
    <dbReference type="NCBI Taxonomy" id="2748629"/>
    <lineage>
        <taxon>Bacteria</taxon>
        <taxon>Pseudomonadati</taxon>
        <taxon>Pseudomonadota</taxon>
        <taxon>Alphaproteobacteria</taxon>
        <taxon>Hyphomicrobiales</taxon>
        <taxon>Nitrobacteraceae</taxon>
        <taxon>Bradyrhizobium</taxon>
    </lineage>
</organism>
<comment type="caution">
    <text evidence="1">The sequence shown here is derived from an EMBL/GenBank/DDBJ whole genome shotgun (WGS) entry which is preliminary data.</text>
</comment>
<dbReference type="InterPro" id="IPR025534">
    <property type="entry name" value="DUF4420"/>
</dbReference>
<reference evidence="1" key="1">
    <citation type="journal article" date="2021" name="Int. J. Syst. Evol. Microbiol.">
        <title>Bradyrhizobium septentrionale sp. nov. (sv. septentrionale) and Bradyrhizobium quebecense sp. nov. (sv. septentrionale) associated with legumes native to Canada possess rearranged symbiosis genes and numerous insertion sequences.</title>
        <authorList>
            <person name="Bromfield E.S.P."/>
            <person name="Cloutier S."/>
        </authorList>
    </citation>
    <scope>NUCLEOTIDE SEQUENCE</scope>
    <source>
        <strain evidence="1">12S5</strain>
    </source>
</reference>
<dbReference type="RefSeq" id="WP_207837840.1">
    <property type="nucleotide sequence ID" value="NZ_CP088282.1"/>
</dbReference>
<evidence type="ECO:0000313" key="2">
    <source>
        <dbReference type="Proteomes" id="UP000692816"/>
    </source>
</evidence>
<gene>
    <name evidence="1" type="ORF">J4P68_35930</name>
</gene>
<keyword evidence="2" id="KW-1185">Reference proteome</keyword>